<dbReference type="InterPro" id="IPR004839">
    <property type="entry name" value="Aminotransferase_I/II_large"/>
</dbReference>
<dbReference type="GO" id="GO:0006520">
    <property type="term" value="P:amino acid metabolic process"/>
    <property type="evidence" value="ECO:0007669"/>
    <property type="project" value="InterPro"/>
</dbReference>
<dbReference type="InterPro" id="IPR015421">
    <property type="entry name" value="PyrdxlP-dep_Trfase_major"/>
</dbReference>
<accession>A0A1G6UWV7</accession>
<evidence type="ECO:0000256" key="3">
    <source>
        <dbReference type="ARBA" id="ARBA00022576"/>
    </source>
</evidence>
<keyword evidence="9" id="KW-1185">Reference proteome</keyword>
<dbReference type="Pfam" id="PF00155">
    <property type="entry name" value="Aminotran_1_2"/>
    <property type="match status" value="1"/>
</dbReference>
<dbReference type="InterPro" id="IPR004838">
    <property type="entry name" value="NHTrfase_class1_PyrdxlP-BS"/>
</dbReference>
<sequence length="408" mass="42504">MPEHAPPAHLPSVSRRGAVAPFQVMSILDTVARMRAAGRDVVNLCVGEPSQGAPAPVRAALARALTEDVPMGYSEAFGLRALRERLAGLYADRYGLDVDPGRIALTTGSSGAFLLTFLAAFDAGDRVALARPGYPAYRTILSSLGCEVVELDCGPEQRFQPTPELLDAAAADGPLKGLVLASPANPTGTMVDADQLAALARWCADHGTRLVSDEIYHGITADGRVGDCARVRDPSAVVISSFSKYWGMTGWRLGWVVLPDDLVASVDALAGNYALCPPVPAMHAALAAFEPGSVAAAEEAVRAHARAREVALAAVPGLGWVDVAPADGAFYLYAGIGPVLGRHGDSRRWCAALLEEQGVALTPGVDFDRVHGHQTVRLSLAAGADPVGRALERVAAFQTAAGPAPARG</sequence>
<dbReference type="STRING" id="675864.SAMN04489747_0985"/>
<comment type="cofactor">
    <cofactor evidence="1 6">
        <name>pyridoxal 5'-phosphate</name>
        <dbReference type="ChEBI" id="CHEBI:597326"/>
    </cofactor>
</comment>
<dbReference type="PROSITE" id="PS00105">
    <property type="entry name" value="AA_TRANSFER_CLASS_1"/>
    <property type="match status" value="1"/>
</dbReference>
<dbReference type="PANTHER" id="PTHR46383">
    <property type="entry name" value="ASPARTATE AMINOTRANSFERASE"/>
    <property type="match status" value="1"/>
</dbReference>
<dbReference type="EMBL" id="LT629688">
    <property type="protein sequence ID" value="SDD45733.1"/>
    <property type="molecule type" value="Genomic_DNA"/>
</dbReference>
<evidence type="ECO:0000256" key="5">
    <source>
        <dbReference type="ARBA" id="ARBA00022898"/>
    </source>
</evidence>
<evidence type="ECO:0000256" key="6">
    <source>
        <dbReference type="RuleBase" id="RU000481"/>
    </source>
</evidence>
<dbReference type="GO" id="GO:0030170">
    <property type="term" value="F:pyridoxal phosphate binding"/>
    <property type="evidence" value="ECO:0007669"/>
    <property type="project" value="InterPro"/>
</dbReference>
<dbReference type="PANTHER" id="PTHR46383:SF2">
    <property type="entry name" value="AMINOTRANSFERASE"/>
    <property type="match status" value="1"/>
</dbReference>
<dbReference type="GO" id="GO:0008483">
    <property type="term" value="F:transaminase activity"/>
    <property type="evidence" value="ECO:0007669"/>
    <property type="project" value="UniProtKB-KW"/>
</dbReference>
<dbReference type="InterPro" id="IPR050596">
    <property type="entry name" value="AspAT/PAT-like"/>
</dbReference>
<keyword evidence="3 6" id="KW-0032">Aminotransferase</keyword>
<dbReference type="CDD" id="cd00609">
    <property type="entry name" value="AAT_like"/>
    <property type="match status" value="1"/>
</dbReference>
<keyword evidence="4 6" id="KW-0808">Transferase</keyword>
<dbReference type="EC" id="2.6.1.-" evidence="6"/>
<gene>
    <name evidence="8" type="ORF">SAMN04489747_0985</name>
</gene>
<dbReference type="InterPro" id="IPR015424">
    <property type="entry name" value="PyrdxlP-dep_Trfase"/>
</dbReference>
<comment type="similarity">
    <text evidence="2 6">Belongs to the class-I pyridoxal-phosphate-dependent aminotransferase family.</text>
</comment>
<evidence type="ECO:0000256" key="4">
    <source>
        <dbReference type="ARBA" id="ARBA00022679"/>
    </source>
</evidence>
<evidence type="ECO:0000313" key="9">
    <source>
        <dbReference type="Proteomes" id="UP000198546"/>
    </source>
</evidence>
<evidence type="ECO:0000256" key="2">
    <source>
        <dbReference type="ARBA" id="ARBA00007441"/>
    </source>
</evidence>
<feature type="domain" description="Aminotransferase class I/classII large" evidence="7">
    <location>
        <begin position="40"/>
        <end position="384"/>
    </location>
</feature>
<evidence type="ECO:0000259" key="7">
    <source>
        <dbReference type="Pfam" id="PF00155"/>
    </source>
</evidence>
<keyword evidence="5" id="KW-0663">Pyridoxal phosphate</keyword>
<name>A0A1G6UWV7_9ACTN</name>
<evidence type="ECO:0000313" key="8">
    <source>
        <dbReference type="EMBL" id="SDD45733.1"/>
    </source>
</evidence>
<dbReference type="Proteomes" id="UP000198546">
    <property type="component" value="Chromosome i"/>
</dbReference>
<evidence type="ECO:0000256" key="1">
    <source>
        <dbReference type="ARBA" id="ARBA00001933"/>
    </source>
</evidence>
<dbReference type="AlphaFoldDB" id="A0A1G6UWV7"/>
<dbReference type="SUPFAM" id="SSF53383">
    <property type="entry name" value="PLP-dependent transferases"/>
    <property type="match status" value="1"/>
</dbReference>
<reference evidence="8 9" key="1">
    <citation type="submission" date="2016-10" db="EMBL/GenBank/DDBJ databases">
        <authorList>
            <person name="de Groot N.N."/>
        </authorList>
    </citation>
    <scope>NUCLEOTIDE SEQUENCE [LARGE SCALE GENOMIC DNA]</scope>
    <source>
        <strain evidence="8 9">MON 2.2</strain>
    </source>
</reference>
<dbReference type="Gene3D" id="3.40.640.10">
    <property type="entry name" value="Type I PLP-dependent aspartate aminotransferase-like (Major domain)"/>
    <property type="match status" value="1"/>
</dbReference>
<organism evidence="8 9">
    <name type="scientific">Auraticoccus monumenti</name>
    <dbReference type="NCBI Taxonomy" id="675864"/>
    <lineage>
        <taxon>Bacteria</taxon>
        <taxon>Bacillati</taxon>
        <taxon>Actinomycetota</taxon>
        <taxon>Actinomycetes</taxon>
        <taxon>Propionibacteriales</taxon>
        <taxon>Propionibacteriaceae</taxon>
        <taxon>Auraticoccus</taxon>
    </lineage>
</organism>
<protein>
    <recommendedName>
        <fullName evidence="6">Aminotransferase</fullName>
        <ecNumber evidence="6">2.6.1.-</ecNumber>
    </recommendedName>
</protein>
<proteinExistence type="inferred from homology"/>